<protein>
    <submittedName>
        <fullName evidence="1">Uncharacterized protein</fullName>
    </submittedName>
</protein>
<name>A0A165EG38_9APHY</name>
<dbReference type="AlphaFoldDB" id="A0A165EG38"/>
<accession>A0A165EG38</accession>
<dbReference type="Proteomes" id="UP000076871">
    <property type="component" value="Unassembled WGS sequence"/>
</dbReference>
<keyword evidence="2" id="KW-1185">Reference proteome</keyword>
<dbReference type="InParanoid" id="A0A165EG38"/>
<reference evidence="1 2" key="1">
    <citation type="journal article" date="2016" name="Mol. Biol. Evol.">
        <title>Comparative Genomics of Early-Diverging Mushroom-Forming Fungi Provides Insights into the Origins of Lignocellulose Decay Capabilities.</title>
        <authorList>
            <person name="Nagy L.G."/>
            <person name="Riley R."/>
            <person name="Tritt A."/>
            <person name="Adam C."/>
            <person name="Daum C."/>
            <person name="Floudas D."/>
            <person name="Sun H."/>
            <person name="Yadav J.S."/>
            <person name="Pangilinan J."/>
            <person name="Larsson K.H."/>
            <person name="Matsuura K."/>
            <person name="Barry K."/>
            <person name="Labutti K."/>
            <person name="Kuo R."/>
            <person name="Ohm R.A."/>
            <person name="Bhattacharya S.S."/>
            <person name="Shirouzu T."/>
            <person name="Yoshinaga Y."/>
            <person name="Martin F.M."/>
            <person name="Grigoriev I.V."/>
            <person name="Hibbett D.S."/>
        </authorList>
    </citation>
    <scope>NUCLEOTIDE SEQUENCE [LARGE SCALE GENOMIC DNA]</scope>
    <source>
        <strain evidence="1 2">93-53</strain>
    </source>
</reference>
<dbReference type="RefSeq" id="XP_040764726.1">
    <property type="nucleotide sequence ID" value="XM_040901271.1"/>
</dbReference>
<proteinExistence type="predicted"/>
<gene>
    <name evidence="1" type="ORF">LAESUDRAFT_126586</name>
</gene>
<evidence type="ECO:0000313" key="2">
    <source>
        <dbReference type="Proteomes" id="UP000076871"/>
    </source>
</evidence>
<dbReference type="EMBL" id="KV427621">
    <property type="protein sequence ID" value="KZT06986.1"/>
    <property type="molecule type" value="Genomic_DNA"/>
</dbReference>
<dbReference type="GeneID" id="63818303"/>
<evidence type="ECO:0000313" key="1">
    <source>
        <dbReference type="EMBL" id="KZT06986.1"/>
    </source>
</evidence>
<organism evidence="1 2">
    <name type="scientific">Laetiporus sulphureus 93-53</name>
    <dbReference type="NCBI Taxonomy" id="1314785"/>
    <lineage>
        <taxon>Eukaryota</taxon>
        <taxon>Fungi</taxon>
        <taxon>Dikarya</taxon>
        <taxon>Basidiomycota</taxon>
        <taxon>Agaricomycotina</taxon>
        <taxon>Agaricomycetes</taxon>
        <taxon>Polyporales</taxon>
        <taxon>Laetiporus</taxon>
    </lineage>
</organism>
<sequence length="214" mass="23736">MITMRIRTKTRLAGRNVGAPAAARSIHSPGPGEIVPIHSFVYRPFRRGPNAPPPCPPNECLDRMHQRCFALGVHELRDFLVACLDPSVIHPSFIRPPCVLSGAGQTLHRSCPPNGSLERTNERTNERMDLARTVARVPGLPVPRFSPACRLHTRARATVCHALVTVSNPTQSRSHTRTAALTQRMPNTLILAPWLRTRRARETRTSESVARCEA</sequence>